<evidence type="ECO:0000313" key="3">
    <source>
        <dbReference type="Proteomes" id="UP000694383"/>
    </source>
</evidence>
<dbReference type="SUPFAM" id="SSF81665">
    <property type="entry name" value="Calcium ATPase, transmembrane domain M"/>
    <property type="match status" value="1"/>
</dbReference>
<dbReference type="PANTHER" id="PTHR24092">
    <property type="entry name" value="PROBABLE PHOSPHOLIPID-TRANSPORTING ATPASE"/>
    <property type="match status" value="1"/>
</dbReference>
<dbReference type="GO" id="GO:0007030">
    <property type="term" value="P:Golgi organization"/>
    <property type="evidence" value="ECO:0007669"/>
    <property type="project" value="TreeGrafter"/>
</dbReference>
<accession>A0A8C7Y829</accession>
<dbReference type="Proteomes" id="UP000694383">
    <property type="component" value="Unplaced"/>
</dbReference>
<reference evidence="2" key="2">
    <citation type="submission" date="2025-09" db="UniProtKB">
        <authorList>
            <consortium name="Ensembl"/>
        </authorList>
    </citation>
    <scope>IDENTIFICATION</scope>
</reference>
<name>A0A8C7Y829_9TELE</name>
<dbReference type="InterPro" id="IPR023298">
    <property type="entry name" value="ATPase_P-typ_TM_dom_sf"/>
</dbReference>
<evidence type="ECO:0000259" key="1">
    <source>
        <dbReference type="Pfam" id="PF16209"/>
    </source>
</evidence>
<reference evidence="2" key="1">
    <citation type="submission" date="2025-08" db="UniProtKB">
        <authorList>
            <consortium name="Ensembl"/>
        </authorList>
    </citation>
    <scope>IDENTIFICATION</scope>
</reference>
<dbReference type="InterPro" id="IPR032631">
    <property type="entry name" value="P-type_ATPase_N"/>
</dbReference>
<dbReference type="Pfam" id="PF16209">
    <property type="entry name" value="PhoLip_ATPase_N"/>
    <property type="match status" value="1"/>
</dbReference>
<feature type="domain" description="P-type ATPase N-terminal" evidence="1">
    <location>
        <begin position="16"/>
        <end position="80"/>
    </location>
</feature>
<proteinExistence type="predicted"/>
<dbReference type="AlphaFoldDB" id="A0A8C7Y829"/>
<organism evidence="2 3">
    <name type="scientific">Oryzias sinensis</name>
    <name type="common">Chinese medaka</name>
    <dbReference type="NCBI Taxonomy" id="183150"/>
    <lineage>
        <taxon>Eukaryota</taxon>
        <taxon>Metazoa</taxon>
        <taxon>Chordata</taxon>
        <taxon>Craniata</taxon>
        <taxon>Vertebrata</taxon>
        <taxon>Euteleostomi</taxon>
        <taxon>Actinopterygii</taxon>
        <taxon>Neopterygii</taxon>
        <taxon>Teleostei</taxon>
        <taxon>Neoteleostei</taxon>
        <taxon>Acanthomorphata</taxon>
        <taxon>Ovalentaria</taxon>
        <taxon>Atherinomorphae</taxon>
        <taxon>Beloniformes</taxon>
        <taxon>Adrianichthyidae</taxon>
        <taxon>Oryziinae</taxon>
        <taxon>Oryzias</taxon>
    </lineage>
</organism>
<dbReference type="PANTHER" id="PTHR24092:SF177">
    <property type="entry name" value="PHOSPHOLIPID-TRANSPORTING ATPASE"/>
    <property type="match status" value="1"/>
</dbReference>
<dbReference type="GO" id="GO:0045332">
    <property type="term" value="P:phospholipid translocation"/>
    <property type="evidence" value="ECO:0007669"/>
    <property type="project" value="TreeGrafter"/>
</dbReference>
<keyword evidence="3" id="KW-1185">Reference proteome</keyword>
<sequence>FFADFLYLLEKERLLRANDRQFNLSFHYAKNTIKTAKYDIITFLPHNLLIQFSRVSNCYFLLLLILQLIPQISTVHWVTTAVPLVIVLSVTAIKDAFDDVNKHKSDKKFNHRTVEVLVDRK</sequence>
<dbReference type="GO" id="GO:0005802">
    <property type="term" value="C:trans-Golgi network"/>
    <property type="evidence" value="ECO:0007669"/>
    <property type="project" value="TreeGrafter"/>
</dbReference>
<protein>
    <recommendedName>
        <fullName evidence="1">P-type ATPase N-terminal domain-containing protein</fullName>
    </recommendedName>
</protein>
<dbReference type="GO" id="GO:0005886">
    <property type="term" value="C:plasma membrane"/>
    <property type="evidence" value="ECO:0007669"/>
    <property type="project" value="TreeGrafter"/>
</dbReference>
<dbReference type="GeneTree" id="ENSGT00940000161917"/>
<evidence type="ECO:0000313" key="2">
    <source>
        <dbReference type="Ensembl" id="ENSOSIP00000024700.1"/>
    </source>
</evidence>
<dbReference type="Ensembl" id="ENSOSIT00000026069.1">
    <property type="protein sequence ID" value="ENSOSIP00000024700.1"/>
    <property type="gene ID" value="ENSOSIG00000012978.1"/>
</dbReference>
<dbReference type="GO" id="GO:0140326">
    <property type="term" value="F:ATPase-coupled intramembrane lipid transporter activity"/>
    <property type="evidence" value="ECO:0007669"/>
    <property type="project" value="TreeGrafter"/>
</dbReference>